<keyword evidence="2" id="KW-0472">Membrane</keyword>
<feature type="compositionally biased region" description="Basic and acidic residues" evidence="1">
    <location>
        <begin position="28"/>
        <end position="41"/>
    </location>
</feature>
<gene>
    <name evidence="3" type="ORF">FYJ27_12130</name>
</gene>
<accession>A0A844FKE9</accession>
<dbReference type="EMBL" id="VULR01000027">
    <property type="protein sequence ID" value="MSS44421.1"/>
    <property type="molecule type" value="Genomic_DNA"/>
</dbReference>
<organism evidence="3 4">
    <name type="scientific">Anaerosalibacter bizertensis</name>
    <dbReference type="NCBI Taxonomy" id="932217"/>
    <lineage>
        <taxon>Bacteria</taxon>
        <taxon>Bacillati</taxon>
        <taxon>Bacillota</taxon>
        <taxon>Tissierellia</taxon>
        <taxon>Tissierellales</taxon>
        <taxon>Sporanaerobacteraceae</taxon>
        <taxon>Anaerosalibacter</taxon>
    </lineage>
</organism>
<protein>
    <submittedName>
        <fullName evidence="3">Uncharacterized protein</fullName>
    </submittedName>
</protein>
<evidence type="ECO:0000313" key="4">
    <source>
        <dbReference type="Proteomes" id="UP000462760"/>
    </source>
</evidence>
<proteinExistence type="predicted"/>
<keyword evidence="2" id="KW-1133">Transmembrane helix</keyword>
<evidence type="ECO:0000256" key="1">
    <source>
        <dbReference type="SAM" id="MobiDB-lite"/>
    </source>
</evidence>
<dbReference type="Proteomes" id="UP000462760">
    <property type="component" value="Unassembled WGS sequence"/>
</dbReference>
<feature type="transmembrane region" description="Helical" evidence="2">
    <location>
        <begin position="6"/>
        <end position="22"/>
    </location>
</feature>
<dbReference type="RefSeq" id="WP_154485087.1">
    <property type="nucleotide sequence ID" value="NZ_VULR01000027.1"/>
</dbReference>
<evidence type="ECO:0000256" key="2">
    <source>
        <dbReference type="SAM" id="Phobius"/>
    </source>
</evidence>
<name>A0A844FKE9_9FIRM</name>
<sequence length="121" mass="13259">MNKGLGIIGAVFIAGAVVFVFLNKSKKTKDDSVTASKKDSVDVSPDNSASIIRQNNIHNDSVEFDNVKISAINTMYARHEEASKIMQDAVGVICKKSEVPEDENCKLEQISDELDKLLSEE</sequence>
<keyword evidence="2" id="KW-0812">Transmembrane</keyword>
<dbReference type="OrthoDB" id="3036079at2"/>
<evidence type="ECO:0000313" key="3">
    <source>
        <dbReference type="EMBL" id="MSS44421.1"/>
    </source>
</evidence>
<dbReference type="AlphaFoldDB" id="A0A844FKE9"/>
<feature type="region of interest" description="Disordered" evidence="1">
    <location>
        <begin position="28"/>
        <end position="47"/>
    </location>
</feature>
<comment type="caution">
    <text evidence="3">The sequence shown here is derived from an EMBL/GenBank/DDBJ whole genome shotgun (WGS) entry which is preliminary data.</text>
</comment>
<reference evidence="3 4" key="1">
    <citation type="submission" date="2019-08" db="EMBL/GenBank/DDBJ databases">
        <title>In-depth cultivation of the pig gut microbiome towards novel bacterial diversity and tailored functional studies.</title>
        <authorList>
            <person name="Wylensek D."/>
            <person name="Hitch T.C.A."/>
            <person name="Clavel T."/>
        </authorList>
    </citation>
    <scope>NUCLEOTIDE SEQUENCE [LARGE SCALE GENOMIC DNA]</scope>
    <source>
        <strain evidence="3 4">Med78-601-WT-4W-RMD-3</strain>
    </source>
</reference>